<reference evidence="1" key="1">
    <citation type="journal article" date="2014" name="Front. Microbiol.">
        <title>High frequency of phylogenetically diverse reductive dehalogenase-homologous genes in deep subseafloor sedimentary metagenomes.</title>
        <authorList>
            <person name="Kawai M."/>
            <person name="Futagami T."/>
            <person name="Toyoda A."/>
            <person name="Takaki Y."/>
            <person name="Nishi S."/>
            <person name="Hori S."/>
            <person name="Arai W."/>
            <person name="Tsubouchi T."/>
            <person name="Morono Y."/>
            <person name="Uchiyama I."/>
            <person name="Ito T."/>
            <person name="Fujiyama A."/>
            <person name="Inagaki F."/>
            <person name="Takami H."/>
        </authorList>
    </citation>
    <scope>NUCLEOTIDE SEQUENCE</scope>
    <source>
        <strain evidence="1">Expedition CK06-06</strain>
    </source>
</reference>
<comment type="caution">
    <text evidence="1">The sequence shown here is derived from an EMBL/GenBank/DDBJ whole genome shotgun (WGS) entry which is preliminary data.</text>
</comment>
<feature type="non-terminal residue" evidence="1">
    <location>
        <position position="1"/>
    </location>
</feature>
<accession>X1VRN4</accession>
<protein>
    <submittedName>
        <fullName evidence="1">Uncharacterized protein</fullName>
    </submittedName>
</protein>
<dbReference type="EMBL" id="BARW01029690">
    <property type="protein sequence ID" value="GAJ12195.1"/>
    <property type="molecule type" value="Genomic_DNA"/>
</dbReference>
<feature type="non-terminal residue" evidence="1">
    <location>
        <position position="251"/>
    </location>
</feature>
<evidence type="ECO:0000313" key="1">
    <source>
        <dbReference type="EMBL" id="GAJ12195.1"/>
    </source>
</evidence>
<sequence>LVLVASMMAFALPASASPDENEWSTFDYPEEGAPGDWFYDPAITAVGPMAQAINGDLFAYVESATTAAVKEVSTITFTGSPREGDEITVTVDGNGVAYTVVEADVGDTNAASLANIATGVAAAINHDVYASAVVTASASAAVVTLTADTAGLAGAFTVTCATAIGNLAVAVAETEAAADAGPAVAEVSTITFSGSPQVGDVITVTVNETEVITYPVVSGDISGDNATTLANIAAKVAAALNADADAKGIVD</sequence>
<name>X1VRN4_9ZZZZ</name>
<organism evidence="1">
    <name type="scientific">marine sediment metagenome</name>
    <dbReference type="NCBI Taxonomy" id="412755"/>
    <lineage>
        <taxon>unclassified sequences</taxon>
        <taxon>metagenomes</taxon>
        <taxon>ecological metagenomes</taxon>
    </lineage>
</organism>
<gene>
    <name evidence="1" type="ORF">S12H4_47644</name>
</gene>
<dbReference type="AlphaFoldDB" id="X1VRN4"/>
<proteinExistence type="predicted"/>